<comment type="caution">
    <text evidence="1">The sequence shown here is derived from an EMBL/GenBank/DDBJ whole genome shotgun (WGS) entry which is preliminary data.</text>
</comment>
<evidence type="ECO:0000313" key="1">
    <source>
        <dbReference type="EMBL" id="OAI12605.1"/>
    </source>
</evidence>
<dbReference type="STRING" id="980561.A1359_13795"/>
<evidence type="ECO:0000313" key="2">
    <source>
        <dbReference type="Proteomes" id="UP000078476"/>
    </source>
</evidence>
<dbReference type="AlphaFoldDB" id="A0A177N432"/>
<dbReference type="EMBL" id="LUUI01000128">
    <property type="protein sequence ID" value="OAI12605.1"/>
    <property type="molecule type" value="Genomic_DNA"/>
</dbReference>
<accession>A0A177N432</accession>
<dbReference type="RefSeq" id="WP_066985316.1">
    <property type="nucleotide sequence ID" value="NZ_LUUI01000128.1"/>
</dbReference>
<organism evidence="1 2">
    <name type="scientific">Methylomonas lenta</name>
    <dbReference type="NCBI Taxonomy" id="980561"/>
    <lineage>
        <taxon>Bacteria</taxon>
        <taxon>Pseudomonadati</taxon>
        <taxon>Pseudomonadota</taxon>
        <taxon>Gammaproteobacteria</taxon>
        <taxon>Methylococcales</taxon>
        <taxon>Methylococcaceae</taxon>
        <taxon>Methylomonas</taxon>
    </lineage>
</organism>
<name>A0A177N432_9GAMM</name>
<protein>
    <submittedName>
        <fullName evidence="1">Uncharacterized protein</fullName>
    </submittedName>
</protein>
<dbReference type="Proteomes" id="UP000078476">
    <property type="component" value="Unassembled WGS sequence"/>
</dbReference>
<gene>
    <name evidence="1" type="ORF">A1359_13795</name>
</gene>
<sequence length="92" mass="10334">MFSTTLETGLKGVENCEVDAASAERCPDKPAIEKTQLLMLCLNDAHKKTPVFGVLTPLLTRFRLPVAVFLPAVERIALRFLHVNKIMLHTRF</sequence>
<keyword evidence="2" id="KW-1185">Reference proteome</keyword>
<reference evidence="1 2" key="1">
    <citation type="submission" date="2016-03" db="EMBL/GenBank/DDBJ databases">
        <authorList>
            <person name="Ploux O."/>
        </authorList>
    </citation>
    <scope>NUCLEOTIDE SEQUENCE [LARGE SCALE GENOMIC DNA]</scope>
    <source>
        <strain evidence="1 2">R-45370</strain>
    </source>
</reference>
<proteinExistence type="predicted"/>